<dbReference type="PIRSF" id="PIRSF000294">
    <property type="entry name" value="Cytochrome-c_peroxidase"/>
    <property type="match status" value="1"/>
</dbReference>
<organism evidence="12 13">
    <name type="scientific">Neisseria animaloris</name>
    <dbReference type="NCBI Taxonomy" id="326522"/>
    <lineage>
        <taxon>Bacteria</taxon>
        <taxon>Pseudomonadati</taxon>
        <taxon>Pseudomonadota</taxon>
        <taxon>Betaproteobacteria</taxon>
        <taxon>Neisseriales</taxon>
        <taxon>Neisseriaceae</taxon>
        <taxon>Neisseria</taxon>
    </lineage>
</organism>
<dbReference type="InterPro" id="IPR036909">
    <property type="entry name" value="Cyt_c-like_dom_sf"/>
</dbReference>
<evidence type="ECO:0000256" key="10">
    <source>
        <dbReference type="SAM" id="SignalP"/>
    </source>
</evidence>
<comment type="cofactor">
    <cofactor evidence="8">
        <name>heme</name>
        <dbReference type="ChEBI" id="CHEBI:30413"/>
    </cofactor>
    <text evidence="8">Binds 2 heme groups.</text>
</comment>
<accession>A0A1X3CM12</accession>
<dbReference type="EMBL" id="LR134516">
    <property type="protein sequence ID" value="VEJ20425.1"/>
    <property type="molecule type" value="Genomic_DNA"/>
</dbReference>
<feature type="chain" id="PRO_5030037456" evidence="10">
    <location>
        <begin position="26"/>
        <end position="387"/>
    </location>
</feature>
<evidence type="ECO:0000259" key="11">
    <source>
        <dbReference type="PROSITE" id="PS51007"/>
    </source>
</evidence>
<dbReference type="InterPro" id="IPR009056">
    <property type="entry name" value="Cyt_c-like_dom"/>
</dbReference>
<dbReference type="AlphaFoldDB" id="A0A1X3CM12"/>
<feature type="binding site" description="covalent" evidence="8">
    <location>
        <position position="259"/>
    </location>
    <ligand>
        <name>heme c</name>
        <dbReference type="ChEBI" id="CHEBI:61717"/>
        <label>2</label>
    </ligand>
</feature>
<feature type="binding site" description="covalent" evidence="8">
    <location>
        <position position="110"/>
    </location>
    <ligand>
        <name>heme c</name>
        <dbReference type="ChEBI" id="CHEBI:61717"/>
        <label>1</label>
    </ligand>
</feature>
<feature type="signal peptide" evidence="10">
    <location>
        <begin position="1"/>
        <end position="25"/>
    </location>
</feature>
<keyword evidence="4 10" id="KW-0732">Signal</keyword>
<comment type="subcellular location">
    <subcellularLocation>
        <location evidence="1">Periplasm</location>
    </subcellularLocation>
</comment>
<keyword evidence="2 8" id="KW-0349">Heme</keyword>
<protein>
    <submittedName>
        <fullName evidence="12">Protein CcpR</fullName>
        <ecNumber evidence="12">1.11.1.5</ecNumber>
    </submittedName>
</protein>
<reference evidence="12 13" key="1">
    <citation type="submission" date="2018-12" db="EMBL/GenBank/DDBJ databases">
        <authorList>
            <consortium name="Pathogen Informatics"/>
        </authorList>
    </citation>
    <scope>NUCLEOTIDE SEQUENCE [LARGE SCALE GENOMIC DNA]</scope>
    <source>
        <strain evidence="12 13">NCTC12227</strain>
    </source>
</reference>
<dbReference type="PROSITE" id="PS51257">
    <property type="entry name" value="PROKAR_LIPOPROTEIN"/>
    <property type="match status" value="1"/>
</dbReference>
<dbReference type="Proteomes" id="UP000268229">
    <property type="component" value="Chromosome"/>
</dbReference>
<dbReference type="InterPro" id="IPR026259">
    <property type="entry name" value="MauG/Cytc_peroxidase"/>
</dbReference>
<evidence type="ECO:0000256" key="6">
    <source>
        <dbReference type="ARBA" id="ARBA00023002"/>
    </source>
</evidence>
<keyword evidence="5" id="KW-0574">Periplasm</keyword>
<keyword evidence="7 9" id="KW-0408">Iron</keyword>
<dbReference type="GO" id="GO:0004130">
    <property type="term" value="F:cytochrome-c peroxidase activity"/>
    <property type="evidence" value="ECO:0007669"/>
    <property type="project" value="UniProtKB-EC"/>
</dbReference>
<dbReference type="InterPro" id="IPR004852">
    <property type="entry name" value="Di-haem_cyt_c_peroxidsae"/>
</dbReference>
<dbReference type="GO" id="GO:0046872">
    <property type="term" value="F:metal ion binding"/>
    <property type="evidence" value="ECO:0007669"/>
    <property type="project" value="UniProtKB-KW"/>
</dbReference>
<evidence type="ECO:0000256" key="3">
    <source>
        <dbReference type="ARBA" id="ARBA00022723"/>
    </source>
</evidence>
<evidence type="ECO:0000256" key="4">
    <source>
        <dbReference type="ARBA" id="ARBA00022729"/>
    </source>
</evidence>
<evidence type="ECO:0000256" key="9">
    <source>
        <dbReference type="PIRSR" id="PIRSR000294-2"/>
    </source>
</evidence>
<feature type="domain" description="Cytochrome c" evidence="11">
    <location>
        <begin position="88"/>
        <end position="197"/>
    </location>
</feature>
<dbReference type="GO" id="GO:0009055">
    <property type="term" value="F:electron transfer activity"/>
    <property type="evidence" value="ECO:0007669"/>
    <property type="project" value="InterPro"/>
</dbReference>
<dbReference type="SUPFAM" id="SSF46626">
    <property type="entry name" value="Cytochrome c"/>
    <property type="match status" value="2"/>
</dbReference>
<feature type="binding site" description="axial binding residue" evidence="9">
    <location>
        <position position="260"/>
    </location>
    <ligand>
        <name>heme c</name>
        <dbReference type="ChEBI" id="CHEBI:61717"/>
        <label>2</label>
    </ligand>
    <ligandPart>
        <name>Fe</name>
        <dbReference type="ChEBI" id="CHEBI:18248"/>
    </ligandPart>
</feature>
<comment type="PTM">
    <text evidence="8">Binds 2 heme groups per subunit.</text>
</comment>
<dbReference type="GO" id="GO:0042597">
    <property type="term" value="C:periplasmic space"/>
    <property type="evidence" value="ECO:0007669"/>
    <property type="project" value="UniProtKB-SubCell"/>
</dbReference>
<dbReference type="GO" id="GO:0020037">
    <property type="term" value="F:heme binding"/>
    <property type="evidence" value="ECO:0007669"/>
    <property type="project" value="InterPro"/>
</dbReference>
<dbReference type="FunFam" id="1.10.760.10:FF:000020">
    <property type="entry name" value="Cytochrome c peroxidase"/>
    <property type="match status" value="1"/>
</dbReference>
<evidence type="ECO:0000256" key="5">
    <source>
        <dbReference type="ARBA" id="ARBA00022764"/>
    </source>
</evidence>
<dbReference type="RefSeq" id="WP_085389208.1">
    <property type="nucleotide sequence ID" value="NZ_JBGNXI010000002.1"/>
</dbReference>
<feature type="binding site" description="axial binding residue" evidence="9">
    <location>
        <position position="114"/>
    </location>
    <ligand>
        <name>heme c</name>
        <dbReference type="ChEBI" id="CHEBI:61717"/>
        <label>1</label>
    </ligand>
    <ligandPart>
        <name>Fe</name>
        <dbReference type="ChEBI" id="CHEBI:18248"/>
    </ligandPart>
</feature>
<keyword evidence="13" id="KW-1185">Reference proteome</keyword>
<evidence type="ECO:0000256" key="2">
    <source>
        <dbReference type="ARBA" id="ARBA00022617"/>
    </source>
</evidence>
<proteinExistence type="predicted"/>
<feature type="domain" description="Cytochrome c" evidence="11">
    <location>
        <begin position="242"/>
        <end position="361"/>
    </location>
</feature>
<keyword evidence="3 9" id="KW-0479">Metal-binding</keyword>
<gene>
    <name evidence="12" type="primary">ccpA</name>
    <name evidence="12" type="ORF">NCTC12227_00131</name>
</gene>
<name>A0A1X3CM12_9NEIS</name>
<feature type="binding site" description="axial binding residue" evidence="9">
    <location>
        <position position="336"/>
    </location>
    <ligand>
        <name>heme c</name>
        <dbReference type="ChEBI" id="CHEBI:61717"/>
        <label>2</label>
    </ligand>
    <ligandPart>
        <name>Fe</name>
        <dbReference type="ChEBI" id="CHEBI:18248"/>
    </ligandPart>
</feature>
<dbReference type="KEGG" id="nani:NCTC12227_00131"/>
<sequence length="387" mass="41702">MNQTTRKASLAMAVLLALSACGEKAADTAEQAASQSVETAVAETSAPAAVDNSNASSEDLELLKQAQGIFKPLPNSEEMQKIHPFTEAQVKLGQQLWHDPRLSRGNTVSCNTCHNLATAGVDNLPTSQGFKGQFGPRNSPTVLNAALLGSQFWDGRAATVEEQAGGPLINPVEMAMPDHAAVEKKVSAIQGYADLFKAAFPENNGAISIANITNAIGAFERTLLTPSKWDEYLKGNVNALNEKERRGVRSFINNGCIACHAGVNLGGDSFQKFGLVKGPYWKYTGSTKHDEGRFEVTKAESDKFFFRTPGLRNVARTYPYFHDGSVWELDKAVSIMGETQLGKQLSKEEVDNIVAFLGTLSAPIPESALVLPELPESALPETHPINK</sequence>
<dbReference type="PROSITE" id="PS51007">
    <property type="entry name" value="CYTC"/>
    <property type="match status" value="2"/>
</dbReference>
<dbReference type="OrthoDB" id="9805202at2"/>
<evidence type="ECO:0000256" key="7">
    <source>
        <dbReference type="ARBA" id="ARBA00023004"/>
    </source>
</evidence>
<feature type="binding site" description="covalent" evidence="8">
    <location>
        <position position="113"/>
    </location>
    <ligand>
        <name>heme c</name>
        <dbReference type="ChEBI" id="CHEBI:61717"/>
        <label>1</label>
    </ligand>
</feature>
<dbReference type="Pfam" id="PF00034">
    <property type="entry name" value="Cytochrom_C"/>
    <property type="match status" value="1"/>
</dbReference>
<dbReference type="PANTHER" id="PTHR30600:SF7">
    <property type="entry name" value="CYTOCHROME C PEROXIDASE-RELATED"/>
    <property type="match status" value="1"/>
</dbReference>
<evidence type="ECO:0000256" key="8">
    <source>
        <dbReference type="PIRSR" id="PIRSR000294-1"/>
    </source>
</evidence>
<dbReference type="EC" id="1.11.1.5" evidence="12"/>
<dbReference type="Pfam" id="PF03150">
    <property type="entry name" value="CCP_MauG"/>
    <property type="match status" value="1"/>
</dbReference>
<evidence type="ECO:0000313" key="13">
    <source>
        <dbReference type="Proteomes" id="UP000268229"/>
    </source>
</evidence>
<dbReference type="PANTHER" id="PTHR30600">
    <property type="entry name" value="CYTOCHROME C PEROXIDASE-RELATED"/>
    <property type="match status" value="1"/>
</dbReference>
<evidence type="ECO:0000256" key="1">
    <source>
        <dbReference type="ARBA" id="ARBA00004418"/>
    </source>
</evidence>
<dbReference type="InterPro" id="IPR051395">
    <property type="entry name" value="Cytochrome_c_Peroxidase/MauG"/>
</dbReference>
<feature type="binding site" description="covalent" evidence="8">
    <location>
        <position position="256"/>
    </location>
    <ligand>
        <name>heme c</name>
        <dbReference type="ChEBI" id="CHEBI:61717"/>
        <label>2</label>
    </ligand>
</feature>
<dbReference type="Gene3D" id="1.10.760.10">
    <property type="entry name" value="Cytochrome c-like domain"/>
    <property type="match status" value="2"/>
</dbReference>
<keyword evidence="12" id="KW-0575">Peroxidase</keyword>
<keyword evidence="6 12" id="KW-0560">Oxidoreductase</keyword>
<evidence type="ECO:0000313" key="12">
    <source>
        <dbReference type="EMBL" id="VEJ20425.1"/>
    </source>
</evidence>